<comment type="caution">
    <text evidence="8">The sequence shown here is derived from an EMBL/GenBank/DDBJ whole genome shotgun (WGS) entry which is preliminary data.</text>
</comment>
<keyword evidence="1 6" id="KW-0732">Signal</keyword>
<dbReference type="Pfam" id="PF01392">
    <property type="entry name" value="Fz"/>
    <property type="match status" value="1"/>
</dbReference>
<keyword evidence="2" id="KW-0677">Repeat</keyword>
<dbReference type="PROSITE" id="PS50038">
    <property type="entry name" value="FZ"/>
    <property type="match status" value="1"/>
</dbReference>
<keyword evidence="3" id="KW-0106">Calcium</keyword>
<dbReference type="GO" id="GO:0007154">
    <property type="term" value="P:cell communication"/>
    <property type="evidence" value="ECO:0007669"/>
    <property type="project" value="InterPro"/>
</dbReference>
<dbReference type="InterPro" id="IPR036790">
    <property type="entry name" value="Frizzled_dom_sf"/>
</dbReference>
<sequence>YRPLFFVGIAAQIILAAPPDFTGERICKIDVFERTCSKFFNCAGASVSTIPSAFPNARNQSYPQALREFVHFYPILLDFDSYCSYLLHSFLCIHYFPPCTPEVPPDDSSPDPSAEPKKIPLVVPCRGLCELATSECLDHVYETYPNLSRPEHLICTNFPSETQNTDFIVACPKPAVHFEFCLPFGEKDVKVPESDDSTVEVCVKLASTGCDDSLRCPVTIHLTFEDLSAEGGEDYRYNSEDCTNLVFEAGSIKGNRKCCEIEIENDDLVEETEIFLVHARVHEGDCGRPEIQIQCLNDCGSGEGRDSGSGKGNRSGAGDWKTVDLEAVDLKAVRQKQLKLLTYSLGALSISALELSK</sequence>
<dbReference type="SUPFAM" id="SSF141072">
    <property type="entry name" value="CalX-like"/>
    <property type="match status" value="1"/>
</dbReference>
<feature type="non-terminal residue" evidence="8">
    <location>
        <position position="1"/>
    </location>
</feature>
<accession>A0AA35XLS6</accession>
<evidence type="ECO:0000256" key="3">
    <source>
        <dbReference type="ARBA" id="ARBA00022837"/>
    </source>
</evidence>
<evidence type="ECO:0000313" key="9">
    <source>
        <dbReference type="Proteomes" id="UP001174909"/>
    </source>
</evidence>
<dbReference type="Pfam" id="PF03160">
    <property type="entry name" value="Calx-beta"/>
    <property type="match status" value="1"/>
</dbReference>
<feature type="chain" id="PRO_5041440149" description="FZ domain-containing protein" evidence="6">
    <location>
        <begin position="17"/>
        <end position="357"/>
    </location>
</feature>
<reference evidence="8" key="1">
    <citation type="submission" date="2023-03" db="EMBL/GenBank/DDBJ databases">
        <authorList>
            <person name="Steffen K."/>
            <person name="Cardenas P."/>
        </authorList>
    </citation>
    <scope>NUCLEOTIDE SEQUENCE</scope>
</reference>
<dbReference type="GO" id="GO:0016020">
    <property type="term" value="C:membrane"/>
    <property type="evidence" value="ECO:0007669"/>
    <property type="project" value="InterPro"/>
</dbReference>
<dbReference type="AlphaFoldDB" id="A0AA35XLS6"/>
<gene>
    <name evidence="8" type="ORF">GBAR_LOCUS31462</name>
</gene>
<dbReference type="Gene3D" id="2.60.40.2030">
    <property type="match status" value="1"/>
</dbReference>
<proteinExistence type="predicted"/>
<evidence type="ECO:0000313" key="8">
    <source>
        <dbReference type="EMBL" id="CAI8057761.1"/>
    </source>
</evidence>
<protein>
    <recommendedName>
        <fullName evidence="7">FZ domain-containing protein</fullName>
    </recommendedName>
</protein>
<evidence type="ECO:0000256" key="5">
    <source>
        <dbReference type="PROSITE-ProRule" id="PRU00090"/>
    </source>
</evidence>
<dbReference type="EMBL" id="CASHTH010004475">
    <property type="protein sequence ID" value="CAI8057761.1"/>
    <property type="molecule type" value="Genomic_DNA"/>
</dbReference>
<dbReference type="Gene3D" id="1.10.2000.10">
    <property type="entry name" value="Frizzled cysteine-rich domain"/>
    <property type="match status" value="1"/>
</dbReference>
<comment type="caution">
    <text evidence="5">Lacks conserved residue(s) required for the propagation of feature annotation.</text>
</comment>
<feature type="signal peptide" evidence="6">
    <location>
        <begin position="1"/>
        <end position="16"/>
    </location>
</feature>
<evidence type="ECO:0000259" key="7">
    <source>
        <dbReference type="PROSITE" id="PS50038"/>
    </source>
</evidence>
<dbReference type="SUPFAM" id="SSF63501">
    <property type="entry name" value="Frizzled cysteine-rich domain"/>
    <property type="match status" value="1"/>
</dbReference>
<evidence type="ECO:0000256" key="6">
    <source>
        <dbReference type="SAM" id="SignalP"/>
    </source>
</evidence>
<dbReference type="CDD" id="cd07066">
    <property type="entry name" value="CRD_FZ"/>
    <property type="match status" value="1"/>
</dbReference>
<keyword evidence="4" id="KW-1015">Disulfide bond</keyword>
<dbReference type="Proteomes" id="UP001174909">
    <property type="component" value="Unassembled WGS sequence"/>
</dbReference>
<dbReference type="InterPro" id="IPR003644">
    <property type="entry name" value="Calx_beta"/>
</dbReference>
<name>A0AA35XLS6_GEOBA</name>
<evidence type="ECO:0000256" key="1">
    <source>
        <dbReference type="ARBA" id="ARBA00022729"/>
    </source>
</evidence>
<feature type="domain" description="FZ" evidence="7">
    <location>
        <begin position="22"/>
        <end position="174"/>
    </location>
</feature>
<dbReference type="InterPro" id="IPR020067">
    <property type="entry name" value="Frizzled_dom"/>
</dbReference>
<evidence type="ECO:0000256" key="2">
    <source>
        <dbReference type="ARBA" id="ARBA00022737"/>
    </source>
</evidence>
<dbReference type="InterPro" id="IPR038081">
    <property type="entry name" value="CalX-like_sf"/>
</dbReference>
<organism evidence="8 9">
    <name type="scientific">Geodia barretti</name>
    <name type="common">Barrett's horny sponge</name>
    <dbReference type="NCBI Taxonomy" id="519541"/>
    <lineage>
        <taxon>Eukaryota</taxon>
        <taxon>Metazoa</taxon>
        <taxon>Porifera</taxon>
        <taxon>Demospongiae</taxon>
        <taxon>Heteroscleromorpha</taxon>
        <taxon>Tetractinellida</taxon>
        <taxon>Astrophorina</taxon>
        <taxon>Geodiidae</taxon>
        <taxon>Geodia</taxon>
    </lineage>
</organism>
<evidence type="ECO:0000256" key="4">
    <source>
        <dbReference type="ARBA" id="ARBA00023157"/>
    </source>
</evidence>
<keyword evidence="9" id="KW-1185">Reference proteome</keyword>